<dbReference type="InterPro" id="IPR046792">
    <property type="entry name" value="Peptidase_C54_cat"/>
</dbReference>
<comment type="catalytic activity">
    <reaction evidence="10">
        <text>[protein]-C-terminal L-amino acid-glycyl-phosphatidylethanolamide + H2O = [protein]-C-terminal L-amino acid-glycine + a 1,2-diacyl-sn-glycero-3-phosphoethanolamine</text>
        <dbReference type="Rhea" id="RHEA:67548"/>
        <dbReference type="Rhea" id="RHEA-COMP:17323"/>
        <dbReference type="Rhea" id="RHEA-COMP:17324"/>
        <dbReference type="ChEBI" id="CHEBI:15377"/>
        <dbReference type="ChEBI" id="CHEBI:64612"/>
        <dbReference type="ChEBI" id="CHEBI:172940"/>
        <dbReference type="ChEBI" id="CHEBI:172941"/>
    </reaction>
    <physiologicalReaction direction="left-to-right" evidence="10">
        <dbReference type="Rhea" id="RHEA:67549"/>
    </physiologicalReaction>
</comment>
<reference evidence="13 14" key="1">
    <citation type="journal article" date="2023" name="BMC Biol.">
        <title>The compact genome of the sponge Oopsacas minuta (Hexactinellida) is lacking key metazoan core genes.</title>
        <authorList>
            <person name="Santini S."/>
            <person name="Schenkelaars Q."/>
            <person name="Jourda C."/>
            <person name="Duchesne M."/>
            <person name="Belahbib H."/>
            <person name="Rocher C."/>
            <person name="Selva M."/>
            <person name="Riesgo A."/>
            <person name="Vervoort M."/>
            <person name="Leys S.P."/>
            <person name="Kodjabachian L."/>
            <person name="Le Bivic A."/>
            <person name="Borchiellini C."/>
            <person name="Claverie J.M."/>
            <person name="Renard E."/>
        </authorList>
    </citation>
    <scope>NUCLEOTIDE SEQUENCE [LARGE SCALE GENOMIC DNA]</scope>
    <source>
        <strain evidence="13">SPO-2</strain>
    </source>
</reference>
<evidence type="ECO:0000256" key="8">
    <source>
        <dbReference type="ARBA" id="ARBA00022927"/>
    </source>
</evidence>
<gene>
    <name evidence="13" type="ORF">LOD99_3814</name>
</gene>
<evidence type="ECO:0000256" key="6">
    <source>
        <dbReference type="ARBA" id="ARBA00022801"/>
    </source>
</evidence>
<keyword evidence="14" id="KW-1185">Reference proteome</keyword>
<evidence type="ECO:0000256" key="3">
    <source>
        <dbReference type="ARBA" id="ARBA00022448"/>
    </source>
</evidence>
<keyword evidence="7" id="KW-0788">Thiol protease</keyword>
<dbReference type="AlphaFoldDB" id="A0AAV7JYA2"/>
<keyword evidence="5 11" id="KW-0645">Protease</keyword>
<accession>A0AAV7JYA2</accession>
<dbReference type="Pfam" id="PF03416">
    <property type="entry name" value="Peptidase_C54"/>
    <property type="match status" value="1"/>
</dbReference>
<comment type="function">
    <text evidence="11">Cysteine protease that plays a key role in autophagy by mediating both proteolytic activation and delipidation of ATG8 family proteins.</text>
</comment>
<comment type="caution">
    <text evidence="13">The sequence shown here is derived from an EMBL/GenBank/DDBJ whole genome shotgun (WGS) entry which is preliminary data.</text>
</comment>
<dbReference type="PANTHER" id="PTHR22624">
    <property type="entry name" value="CYSTEINE PROTEASE ATG4"/>
    <property type="match status" value="1"/>
</dbReference>
<dbReference type="InterPro" id="IPR005078">
    <property type="entry name" value="Peptidase_C54"/>
</dbReference>
<evidence type="ECO:0000256" key="9">
    <source>
        <dbReference type="ARBA" id="ARBA00023006"/>
    </source>
</evidence>
<dbReference type="GO" id="GO:0000423">
    <property type="term" value="P:mitophagy"/>
    <property type="evidence" value="ECO:0007669"/>
    <property type="project" value="TreeGrafter"/>
</dbReference>
<keyword evidence="4 11" id="KW-0963">Cytoplasm</keyword>
<dbReference type="Proteomes" id="UP001165289">
    <property type="component" value="Unassembled WGS sequence"/>
</dbReference>
<keyword evidence="3" id="KW-0813">Transport</keyword>
<protein>
    <recommendedName>
        <fullName evidence="11">Cysteine protease</fullName>
        <ecNumber evidence="11">3.4.22.-</ecNumber>
    </recommendedName>
</protein>
<dbReference type="InterPro" id="IPR038765">
    <property type="entry name" value="Papain-like_cys_pep_sf"/>
</dbReference>
<dbReference type="GO" id="GO:0004197">
    <property type="term" value="F:cysteine-type endopeptidase activity"/>
    <property type="evidence" value="ECO:0007669"/>
    <property type="project" value="TreeGrafter"/>
</dbReference>
<evidence type="ECO:0000256" key="4">
    <source>
        <dbReference type="ARBA" id="ARBA00022490"/>
    </source>
</evidence>
<keyword evidence="9 11" id="KW-0072">Autophagy</keyword>
<dbReference type="GO" id="GO:0015031">
    <property type="term" value="P:protein transport"/>
    <property type="evidence" value="ECO:0007669"/>
    <property type="project" value="UniProtKB-KW"/>
</dbReference>
<dbReference type="GO" id="GO:0016485">
    <property type="term" value="P:protein processing"/>
    <property type="evidence" value="ECO:0007669"/>
    <property type="project" value="TreeGrafter"/>
</dbReference>
<evidence type="ECO:0000256" key="10">
    <source>
        <dbReference type="ARBA" id="ARBA00029362"/>
    </source>
</evidence>
<dbReference type="GO" id="GO:0034727">
    <property type="term" value="P:piecemeal microautophagy of the nucleus"/>
    <property type="evidence" value="ECO:0007669"/>
    <property type="project" value="TreeGrafter"/>
</dbReference>
<evidence type="ECO:0000256" key="2">
    <source>
        <dbReference type="ARBA" id="ARBA00010958"/>
    </source>
</evidence>
<evidence type="ECO:0000256" key="7">
    <source>
        <dbReference type="ARBA" id="ARBA00022807"/>
    </source>
</evidence>
<organism evidence="13 14">
    <name type="scientific">Oopsacas minuta</name>
    <dbReference type="NCBI Taxonomy" id="111878"/>
    <lineage>
        <taxon>Eukaryota</taxon>
        <taxon>Metazoa</taxon>
        <taxon>Porifera</taxon>
        <taxon>Hexactinellida</taxon>
        <taxon>Hexasterophora</taxon>
        <taxon>Lyssacinosida</taxon>
        <taxon>Leucopsacidae</taxon>
        <taxon>Oopsacas</taxon>
    </lineage>
</organism>
<keyword evidence="6 11" id="KW-0378">Hydrolase</keyword>
<sequence>MSEPLNMRVSTNINNINKEFVVVSKSSRQKHESFNGISGYKDNNKPAKMQDSYQVYSIKPSSKIDTNLDLKMDLPSLESIGAPPENVSTSDTQIDTSVSSCVFVSDQNTTMDLSNISEPDPTNMFHPLLLLIPLRLGQDKFNLEYARPLMTCFKLPQSVGIIGGRPKHALYLIGYQDDHIFYLDPHTTQSTVTTPQGSVHIPDKTFHTNHVESMHFSELDPSLAIGFFCETEAVFEDLLDQLETHVLSQKPKLFEISDSIPFLFNRPNSIGTNTKQEPFSLVDKDDLLNDVIDLALDEDIDDWDIIPEHIS</sequence>
<evidence type="ECO:0000313" key="13">
    <source>
        <dbReference type="EMBL" id="KAI6653290.1"/>
    </source>
</evidence>
<evidence type="ECO:0000259" key="12">
    <source>
        <dbReference type="Pfam" id="PF03416"/>
    </source>
</evidence>
<comment type="subcellular location">
    <subcellularLocation>
        <location evidence="1 11">Cytoplasm</location>
    </subcellularLocation>
</comment>
<proteinExistence type="inferred from homology"/>
<name>A0AAV7JYA2_9METZ</name>
<dbReference type="GO" id="GO:0005737">
    <property type="term" value="C:cytoplasm"/>
    <property type="evidence" value="ECO:0007669"/>
    <property type="project" value="UniProtKB-SubCell"/>
</dbReference>
<evidence type="ECO:0000256" key="11">
    <source>
        <dbReference type="RuleBase" id="RU363115"/>
    </source>
</evidence>
<dbReference type="PANTHER" id="PTHR22624:SF49">
    <property type="entry name" value="CYSTEINE PROTEASE"/>
    <property type="match status" value="1"/>
</dbReference>
<keyword evidence="8 11" id="KW-0653">Protein transport</keyword>
<feature type="domain" description="Peptidase C54 catalytic" evidence="12">
    <location>
        <begin position="110"/>
        <end position="240"/>
    </location>
</feature>
<evidence type="ECO:0000256" key="1">
    <source>
        <dbReference type="ARBA" id="ARBA00004496"/>
    </source>
</evidence>
<dbReference type="GO" id="GO:0000045">
    <property type="term" value="P:autophagosome assembly"/>
    <property type="evidence" value="ECO:0007669"/>
    <property type="project" value="TreeGrafter"/>
</dbReference>
<dbReference type="SUPFAM" id="SSF54001">
    <property type="entry name" value="Cysteine proteinases"/>
    <property type="match status" value="1"/>
</dbReference>
<comment type="similarity">
    <text evidence="2 11">Belongs to the peptidase C54 family.</text>
</comment>
<dbReference type="EC" id="3.4.22.-" evidence="11"/>
<dbReference type="GO" id="GO:0035973">
    <property type="term" value="P:aggrephagy"/>
    <property type="evidence" value="ECO:0007669"/>
    <property type="project" value="TreeGrafter"/>
</dbReference>
<dbReference type="EMBL" id="JAKMXF010000288">
    <property type="protein sequence ID" value="KAI6653290.1"/>
    <property type="molecule type" value="Genomic_DNA"/>
</dbReference>
<evidence type="ECO:0000256" key="5">
    <source>
        <dbReference type="ARBA" id="ARBA00022670"/>
    </source>
</evidence>
<dbReference type="GO" id="GO:0019786">
    <property type="term" value="F:protein-phosphatidylethanolamide deconjugating activity"/>
    <property type="evidence" value="ECO:0007669"/>
    <property type="project" value="InterPro"/>
</dbReference>
<evidence type="ECO:0000313" key="14">
    <source>
        <dbReference type="Proteomes" id="UP001165289"/>
    </source>
</evidence>